<sequence length="745" mass="82863">MVVQMVFRILLLLGSINAIVQGAGVTNGSCSTQTKCGEVDIPYPFGIGADCYINDWFAIDCNETLSSTSPKPFLRRLNLEVFNISIQGTVRVNYPIFMTCDNGTKSTANVNVDLVSSPFVFSQSKTRFLAVGCNTFASLTSPDGSVIGGCMSVCDQTKKTILTNDTSCNGINCCQTTIPSDLNEFNATIKPIETQSAPDCKYAFLVEQTWFQTNMRNPSEIQYMSHVPVVLDWGINTTFFSLVTGNNMSTDSSTSWSSSTFFCNTSTNSTGNPRLTFTCSCKFGFQGNPYLPQRCTDIDECQDPNRCFFNSNSTRGGGSQERCVNTIGSFYCLPAGIKPPTKDITIGLSTSFGLLFLLIGGWLSYRVVKKRKNIKRKEKFFKRNGGLLLQQQLSSSEVNVEKTKLFSSKDLEKATNHFNVNRILGQGGQGTVYKGMLVDGKIVAVKKSKVIDEGKLEEFINEVVILSQINHRNVVKLLGCCLETEVPLLVYEFIPNGTLSHYLYDQNEEFPPTWDMRLRIASEVAGALFYLHSAASKPIFHRDIKTTNILLDDKYRAKVADFGTSRSIAIDQTHLTTVVQGTFGYLDPEYFQTSQFTEKSDVYSFGVVLVELLTGEKAISSTRAEESRSLATYFINSMEENNLFDILDARIMKDAKKEEIIAVANLAKMCLNLNGKKRPTMKEVEMKLEAVQMLRKDPNVQQNYEEVECVRIEMYKQWDVVSKSTMSGTDSGAASSSDTHPLLSF</sequence>
<keyword evidence="12" id="KW-0325">Glycoprotein</keyword>
<keyword evidence="9 16" id="KW-1133">Transmembrane helix</keyword>
<dbReference type="Pfam" id="PF07714">
    <property type="entry name" value="PK_Tyr_Ser-Thr"/>
    <property type="match status" value="1"/>
</dbReference>
<evidence type="ECO:0000256" key="16">
    <source>
        <dbReference type="SAM" id="Phobius"/>
    </source>
</evidence>
<comment type="subcellular location">
    <subcellularLocation>
        <location evidence="1">Membrane</location>
        <topology evidence="1">Single-pass type I membrane protein</topology>
    </subcellularLocation>
</comment>
<protein>
    <recommendedName>
        <fullName evidence="18">Protein kinase domain-containing protein</fullName>
    </recommendedName>
</protein>
<dbReference type="InterPro" id="IPR008271">
    <property type="entry name" value="Ser/Thr_kinase_AS"/>
</dbReference>
<keyword evidence="5 17" id="KW-0732">Signal</keyword>
<keyword evidence="3" id="KW-0808">Transferase</keyword>
<evidence type="ECO:0000256" key="17">
    <source>
        <dbReference type="SAM" id="SignalP"/>
    </source>
</evidence>
<keyword evidence="8" id="KW-0067">ATP-binding</keyword>
<evidence type="ECO:0000256" key="10">
    <source>
        <dbReference type="ARBA" id="ARBA00023136"/>
    </source>
</evidence>
<dbReference type="PROSITE" id="PS00108">
    <property type="entry name" value="PROTEIN_KINASE_ST"/>
    <property type="match status" value="1"/>
</dbReference>
<evidence type="ECO:0000256" key="2">
    <source>
        <dbReference type="ARBA" id="ARBA00022527"/>
    </source>
</evidence>
<dbReference type="InterPro" id="IPR045274">
    <property type="entry name" value="WAK-like"/>
</dbReference>
<feature type="compositionally biased region" description="Low complexity" evidence="15">
    <location>
        <begin position="727"/>
        <end position="739"/>
    </location>
</feature>
<comment type="catalytic activity">
    <reaction evidence="14">
        <text>L-threonyl-[protein] + ATP = O-phospho-L-threonyl-[protein] + ADP + H(+)</text>
        <dbReference type="Rhea" id="RHEA:46608"/>
        <dbReference type="Rhea" id="RHEA-COMP:11060"/>
        <dbReference type="Rhea" id="RHEA-COMP:11605"/>
        <dbReference type="ChEBI" id="CHEBI:15378"/>
        <dbReference type="ChEBI" id="CHEBI:30013"/>
        <dbReference type="ChEBI" id="CHEBI:30616"/>
        <dbReference type="ChEBI" id="CHEBI:61977"/>
        <dbReference type="ChEBI" id="CHEBI:456216"/>
    </reaction>
</comment>
<proteinExistence type="predicted"/>
<evidence type="ECO:0000256" key="11">
    <source>
        <dbReference type="ARBA" id="ARBA00023157"/>
    </source>
</evidence>
<evidence type="ECO:0000256" key="15">
    <source>
        <dbReference type="SAM" id="MobiDB-lite"/>
    </source>
</evidence>
<name>A0A2N9F950_FAGSY</name>
<evidence type="ECO:0000256" key="3">
    <source>
        <dbReference type="ARBA" id="ARBA00022679"/>
    </source>
</evidence>
<evidence type="ECO:0000313" key="19">
    <source>
        <dbReference type="EMBL" id="SPC83703.1"/>
    </source>
</evidence>
<dbReference type="Pfam" id="PF13947">
    <property type="entry name" value="GUB_WAK_bind"/>
    <property type="match status" value="1"/>
</dbReference>
<evidence type="ECO:0000256" key="4">
    <source>
        <dbReference type="ARBA" id="ARBA00022692"/>
    </source>
</evidence>
<evidence type="ECO:0000259" key="18">
    <source>
        <dbReference type="PROSITE" id="PS50011"/>
    </source>
</evidence>
<feature type="chain" id="PRO_5014614768" description="Protein kinase domain-containing protein" evidence="17">
    <location>
        <begin position="23"/>
        <end position="745"/>
    </location>
</feature>
<dbReference type="SUPFAM" id="SSF56112">
    <property type="entry name" value="Protein kinase-like (PK-like)"/>
    <property type="match status" value="1"/>
</dbReference>
<feature type="transmembrane region" description="Helical" evidence="16">
    <location>
        <begin position="346"/>
        <end position="368"/>
    </location>
</feature>
<feature type="domain" description="Protein kinase" evidence="18">
    <location>
        <begin position="418"/>
        <end position="694"/>
    </location>
</feature>
<keyword evidence="10 16" id="KW-0472">Membrane</keyword>
<dbReference type="Gene3D" id="2.10.25.10">
    <property type="entry name" value="Laminin"/>
    <property type="match status" value="2"/>
</dbReference>
<feature type="region of interest" description="Disordered" evidence="15">
    <location>
        <begin position="726"/>
        <end position="745"/>
    </location>
</feature>
<dbReference type="GO" id="GO:0007166">
    <property type="term" value="P:cell surface receptor signaling pathway"/>
    <property type="evidence" value="ECO:0007669"/>
    <property type="project" value="InterPro"/>
</dbReference>
<dbReference type="EMBL" id="OIVN01000666">
    <property type="protein sequence ID" value="SPC83703.1"/>
    <property type="molecule type" value="Genomic_DNA"/>
</dbReference>
<dbReference type="Gene3D" id="1.10.510.10">
    <property type="entry name" value="Transferase(Phosphotransferase) domain 1"/>
    <property type="match status" value="1"/>
</dbReference>
<dbReference type="GO" id="GO:0005886">
    <property type="term" value="C:plasma membrane"/>
    <property type="evidence" value="ECO:0007669"/>
    <property type="project" value="TreeGrafter"/>
</dbReference>
<evidence type="ECO:0000256" key="1">
    <source>
        <dbReference type="ARBA" id="ARBA00004479"/>
    </source>
</evidence>
<keyword evidence="4 16" id="KW-0812">Transmembrane</keyword>
<evidence type="ECO:0000256" key="12">
    <source>
        <dbReference type="ARBA" id="ARBA00023180"/>
    </source>
</evidence>
<dbReference type="CDD" id="cd00054">
    <property type="entry name" value="EGF_CA"/>
    <property type="match status" value="1"/>
</dbReference>
<dbReference type="InterPro" id="IPR001245">
    <property type="entry name" value="Ser-Thr/Tyr_kinase_cat_dom"/>
</dbReference>
<dbReference type="Pfam" id="PF08488">
    <property type="entry name" value="WAK"/>
    <property type="match status" value="1"/>
</dbReference>
<dbReference type="InterPro" id="IPR013695">
    <property type="entry name" value="WAK"/>
</dbReference>
<dbReference type="GO" id="GO:0030247">
    <property type="term" value="F:polysaccharide binding"/>
    <property type="evidence" value="ECO:0007669"/>
    <property type="project" value="InterPro"/>
</dbReference>
<evidence type="ECO:0000256" key="14">
    <source>
        <dbReference type="ARBA" id="ARBA00047951"/>
    </source>
</evidence>
<dbReference type="FunFam" id="1.10.510.10:FF:000084">
    <property type="entry name" value="Wall-associated receptor kinase 2"/>
    <property type="match status" value="1"/>
</dbReference>
<evidence type="ECO:0000256" key="9">
    <source>
        <dbReference type="ARBA" id="ARBA00022989"/>
    </source>
</evidence>
<dbReference type="GO" id="GO:0004674">
    <property type="term" value="F:protein serine/threonine kinase activity"/>
    <property type="evidence" value="ECO:0007669"/>
    <property type="project" value="UniProtKB-KW"/>
</dbReference>
<evidence type="ECO:0000256" key="8">
    <source>
        <dbReference type="ARBA" id="ARBA00022840"/>
    </source>
</evidence>
<evidence type="ECO:0000256" key="7">
    <source>
        <dbReference type="ARBA" id="ARBA00022777"/>
    </source>
</evidence>
<keyword evidence="2" id="KW-0723">Serine/threonine-protein kinase</keyword>
<evidence type="ECO:0000256" key="6">
    <source>
        <dbReference type="ARBA" id="ARBA00022741"/>
    </source>
</evidence>
<dbReference type="PROSITE" id="PS50011">
    <property type="entry name" value="PROTEIN_KINASE_DOM"/>
    <property type="match status" value="1"/>
</dbReference>
<accession>A0A2N9F950</accession>
<dbReference type="InterPro" id="IPR011009">
    <property type="entry name" value="Kinase-like_dom_sf"/>
</dbReference>
<keyword evidence="7" id="KW-0418">Kinase</keyword>
<dbReference type="PANTHER" id="PTHR27005">
    <property type="entry name" value="WALL-ASSOCIATED RECEPTOR KINASE-LIKE 21"/>
    <property type="match status" value="1"/>
</dbReference>
<feature type="signal peptide" evidence="17">
    <location>
        <begin position="1"/>
        <end position="22"/>
    </location>
</feature>
<keyword evidence="6" id="KW-0547">Nucleotide-binding</keyword>
<keyword evidence="11" id="KW-1015">Disulfide bond</keyword>
<dbReference type="SMART" id="SM00220">
    <property type="entry name" value="S_TKc"/>
    <property type="match status" value="1"/>
</dbReference>
<evidence type="ECO:0000256" key="5">
    <source>
        <dbReference type="ARBA" id="ARBA00022729"/>
    </source>
</evidence>
<dbReference type="PANTHER" id="PTHR27005:SF280">
    <property type="entry name" value="WALL-ASSOCIATED RECEPTOR KINASE-LIKE 8"/>
    <property type="match status" value="1"/>
</dbReference>
<reference evidence="19" key="1">
    <citation type="submission" date="2018-02" db="EMBL/GenBank/DDBJ databases">
        <authorList>
            <person name="Cohen D.B."/>
            <person name="Kent A.D."/>
        </authorList>
    </citation>
    <scope>NUCLEOTIDE SEQUENCE</scope>
</reference>
<dbReference type="FunFam" id="3.30.200.20:FF:000043">
    <property type="entry name" value="Wall-associated receptor kinase 2"/>
    <property type="match status" value="1"/>
</dbReference>
<comment type="catalytic activity">
    <reaction evidence="13">
        <text>L-seryl-[protein] + ATP = O-phospho-L-seryl-[protein] + ADP + H(+)</text>
        <dbReference type="Rhea" id="RHEA:17989"/>
        <dbReference type="Rhea" id="RHEA-COMP:9863"/>
        <dbReference type="Rhea" id="RHEA-COMP:11604"/>
        <dbReference type="ChEBI" id="CHEBI:15378"/>
        <dbReference type="ChEBI" id="CHEBI:29999"/>
        <dbReference type="ChEBI" id="CHEBI:30616"/>
        <dbReference type="ChEBI" id="CHEBI:83421"/>
        <dbReference type="ChEBI" id="CHEBI:456216"/>
    </reaction>
</comment>
<dbReference type="Gene3D" id="3.30.200.20">
    <property type="entry name" value="Phosphorylase Kinase, domain 1"/>
    <property type="match status" value="1"/>
</dbReference>
<dbReference type="AlphaFoldDB" id="A0A2N9F950"/>
<dbReference type="InterPro" id="IPR025287">
    <property type="entry name" value="WAK_GUB"/>
</dbReference>
<gene>
    <name evidence="19" type="ORF">FSB_LOCUS11585</name>
</gene>
<dbReference type="GO" id="GO:0005524">
    <property type="term" value="F:ATP binding"/>
    <property type="evidence" value="ECO:0007669"/>
    <property type="project" value="UniProtKB-KW"/>
</dbReference>
<evidence type="ECO:0000256" key="13">
    <source>
        <dbReference type="ARBA" id="ARBA00047558"/>
    </source>
</evidence>
<dbReference type="InterPro" id="IPR000719">
    <property type="entry name" value="Prot_kinase_dom"/>
</dbReference>
<organism evidence="19">
    <name type="scientific">Fagus sylvatica</name>
    <name type="common">Beechnut</name>
    <dbReference type="NCBI Taxonomy" id="28930"/>
    <lineage>
        <taxon>Eukaryota</taxon>
        <taxon>Viridiplantae</taxon>
        <taxon>Streptophyta</taxon>
        <taxon>Embryophyta</taxon>
        <taxon>Tracheophyta</taxon>
        <taxon>Spermatophyta</taxon>
        <taxon>Magnoliopsida</taxon>
        <taxon>eudicotyledons</taxon>
        <taxon>Gunneridae</taxon>
        <taxon>Pentapetalae</taxon>
        <taxon>rosids</taxon>
        <taxon>fabids</taxon>
        <taxon>Fagales</taxon>
        <taxon>Fagaceae</taxon>
        <taxon>Fagus</taxon>
    </lineage>
</organism>
<dbReference type="CDD" id="cd14066">
    <property type="entry name" value="STKc_IRAK"/>
    <property type="match status" value="1"/>
</dbReference>